<dbReference type="InterPro" id="IPR041476">
    <property type="entry name" value="TRAF3IP1_C"/>
</dbReference>
<protein>
    <recommendedName>
        <fullName evidence="9">TRAF3-interacting protein 1</fullName>
    </recommendedName>
</protein>
<dbReference type="Pfam" id="PF17749">
    <property type="entry name" value="MIP-T3_C"/>
    <property type="match status" value="1"/>
</dbReference>
<dbReference type="GO" id="GO:0030992">
    <property type="term" value="C:intraciliary transport particle B"/>
    <property type="evidence" value="ECO:0007669"/>
    <property type="project" value="TreeGrafter"/>
</dbReference>
<evidence type="ECO:0000256" key="3">
    <source>
        <dbReference type="ARBA" id="ARBA00022490"/>
    </source>
</evidence>
<organism evidence="14 15">
    <name type="scientific">Blepharisma stoltei</name>
    <dbReference type="NCBI Taxonomy" id="1481888"/>
    <lineage>
        <taxon>Eukaryota</taxon>
        <taxon>Sar</taxon>
        <taxon>Alveolata</taxon>
        <taxon>Ciliophora</taxon>
        <taxon>Postciliodesmatophora</taxon>
        <taxon>Heterotrichea</taxon>
        <taxon>Heterotrichida</taxon>
        <taxon>Blepharismidae</taxon>
        <taxon>Blepharisma</taxon>
    </lineage>
</organism>
<proteinExistence type="inferred from homology"/>
<dbReference type="InterPro" id="IPR042576">
    <property type="entry name" value="TRAF3IP1_N_sf"/>
</dbReference>
<accession>A0AAU9KSD7</accession>
<keyword evidence="5 10" id="KW-0175">Coiled coil</keyword>
<dbReference type="Gene3D" id="1.10.418.50">
    <property type="entry name" value="Microtubule-binding protein MIP-T3"/>
    <property type="match status" value="1"/>
</dbReference>
<dbReference type="GO" id="GO:0048731">
    <property type="term" value="P:system development"/>
    <property type="evidence" value="ECO:0007669"/>
    <property type="project" value="UniProtKB-ARBA"/>
</dbReference>
<keyword evidence="7" id="KW-0966">Cell projection</keyword>
<evidence type="ECO:0000256" key="10">
    <source>
        <dbReference type="SAM" id="Coils"/>
    </source>
</evidence>
<evidence type="ECO:0000259" key="12">
    <source>
        <dbReference type="Pfam" id="PF10243"/>
    </source>
</evidence>
<keyword evidence="15" id="KW-1185">Reference proteome</keyword>
<feature type="compositionally biased region" description="Polar residues" evidence="11">
    <location>
        <begin position="307"/>
        <end position="319"/>
    </location>
</feature>
<name>A0AAU9KSD7_9CILI</name>
<dbReference type="GO" id="GO:0042073">
    <property type="term" value="P:intraciliary transport"/>
    <property type="evidence" value="ECO:0007669"/>
    <property type="project" value="TreeGrafter"/>
</dbReference>
<dbReference type="InterPro" id="IPR040468">
    <property type="entry name" value="TRAF3IP1_N"/>
</dbReference>
<evidence type="ECO:0000256" key="7">
    <source>
        <dbReference type="ARBA" id="ARBA00023273"/>
    </source>
</evidence>
<comment type="similarity">
    <text evidence="8">Belongs to the TRAF3IP1 family.</text>
</comment>
<dbReference type="EMBL" id="CAJZBQ010000064">
    <property type="protein sequence ID" value="CAG9336195.1"/>
    <property type="molecule type" value="Genomic_DNA"/>
</dbReference>
<feature type="domain" description="TRAF3-interacting protein 1 N-terminal" evidence="12">
    <location>
        <begin position="6"/>
        <end position="116"/>
    </location>
</feature>
<feature type="domain" description="TRAF3-interacting protein 1 C-terminal" evidence="13">
    <location>
        <begin position="324"/>
        <end position="486"/>
    </location>
</feature>
<feature type="coiled-coil region" evidence="10">
    <location>
        <begin position="406"/>
        <end position="472"/>
    </location>
</feature>
<sequence>MGEDLWKVTAEMYSSLISKPKMNDKLLKKPPFRFLHDVIMATMAATGYPQGLFTEQECDSANVTERDAKTNFLEKIIQHVSNTIGEQIAAKPSKIVAGQEWESTNIFLQGLYRAATGQYQKQALPAEEPRAKRKEDRKARDPEEGKANEEAKAREEAKAKEDAKNRAREEAKQKAREEAKAKEAKAAEEAKAQEARALEEARKKEESRKREEGRKKEERPKKEEDKKEPPKRDEKGRRGEEKKAPPKQEPPKEEPKAEPQKKAERPTTAGRRPPKNQPKGVEEVKGPSAPTHIISESNKDEDEDIPITSQQPSKTNPQYENIKAEEHGKFVREAMEKDKESSKKVVIDREKSDLNEDQGKKIKLGRIGGNRKGDRPAAPVDIADIDTLKTSIQKLVQSTNPLGKSMDFVNDDIESMKREYEKWKNQYIQANAKMEEQKRITEDQLQPLYDKLAEVEESIKEKQLKINHTKAQILKNENLIRTLLQDVVSVK</sequence>
<feature type="region of interest" description="Disordered" evidence="11">
    <location>
        <begin position="333"/>
        <end position="375"/>
    </location>
</feature>
<dbReference type="InterPro" id="IPR018799">
    <property type="entry name" value="TRAF3IP1"/>
</dbReference>
<dbReference type="Proteomes" id="UP001162131">
    <property type="component" value="Unassembled WGS sequence"/>
</dbReference>
<dbReference type="GO" id="GO:0036064">
    <property type="term" value="C:ciliary basal body"/>
    <property type="evidence" value="ECO:0007669"/>
    <property type="project" value="TreeGrafter"/>
</dbReference>
<evidence type="ECO:0000256" key="5">
    <source>
        <dbReference type="ARBA" id="ARBA00023054"/>
    </source>
</evidence>
<comment type="subcellular location">
    <subcellularLocation>
        <location evidence="2">Cytoplasm</location>
        <location evidence="2">Cytoskeleton</location>
        <location evidence="2">Cilium axoneme</location>
    </subcellularLocation>
    <subcellularLocation>
        <location evidence="1">Cytoplasm</location>
        <location evidence="1">Cytoskeleton</location>
        <location evidence="1">Cilium basal body</location>
    </subcellularLocation>
</comment>
<dbReference type="FunFam" id="1.10.418.50:FF:000001">
    <property type="entry name" value="TRAF3-interacting protein 1 isoform X1"/>
    <property type="match status" value="1"/>
</dbReference>
<comment type="caution">
    <text evidence="14">The sequence shown here is derived from an EMBL/GenBank/DDBJ whole genome shotgun (WGS) entry which is preliminary data.</text>
</comment>
<evidence type="ECO:0000313" key="14">
    <source>
        <dbReference type="EMBL" id="CAG9336195.1"/>
    </source>
</evidence>
<dbReference type="GO" id="GO:0070507">
    <property type="term" value="P:regulation of microtubule cytoskeleton organization"/>
    <property type="evidence" value="ECO:0007669"/>
    <property type="project" value="TreeGrafter"/>
</dbReference>
<evidence type="ECO:0000313" key="15">
    <source>
        <dbReference type="Proteomes" id="UP001162131"/>
    </source>
</evidence>
<evidence type="ECO:0000256" key="4">
    <source>
        <dbReference type="ARBA" id="ARBA00022794"/>
    </source>
</evidence>
<dbReference type="GO" id="GO:0005930">
    <property type="term" value="C:axoneme"/>
    <property type="evidence" value="ECO:0007669"/>
    <property type="project" value="UniProtKB-SubCell"/>
</dbReference>
<feature type="compositionally biased region" description="Basic and acidic residues" evidence="11">
    <location>
        <begin position="333"/>
        <end position="360"/>
    </location>
</feature>
<dbReference type="Pfam" id="PF10243">
    <property type="entry name" value="MIP-T3"/>
    <property type="match status" value="1"/>
</dbReference>
<dbReference type="AlphaFoldDB" id="A0AAU9KSD7"/>
<dbReference type="GO" id="GO:0048513">
    <property type="term" value="P:animal organ development"/>
    <property type="evidence" value="ECO:0007669"/>
    <property type="project" value="UniProtKB-ARBA"/>
</dbReference>
<dbReference type="PANTHER" id="PTHR31363:SF0">
    <property type="entry name" value="TRAF3-INTERACTING PROTEIN 1"/>
    <property type="match status" value="1"/>
</dbReference>
<feature type="region of interest" description="Disordered" evidence="11">
    <location>
        <begin position="121"/>
        <end position="321"/>
    </location>
</feature>
<evidence type="ECO:0000259" key="13">
    <source>
        <dbReference type="Pfam" id="PF17749"/>
    </source>
</evidence>
<evidence type="ECO:0000256" key="8">
    <source>
        <dbReference type="ARBA" id="ARBA00043971"/>
    </source>
</evidence>
<gene>
    <name evidence="14" type="ORF">BSTOLATCC_MIC66076</name>
</gene>
<dbReference type="PANTHER" id="PTHR31363">
    <property type="entry name" value="TRAF3-INTERACTING PROTEIN 1"/>
    <property type="match status" value="1"/>
</dbReference>
<reference evidence="14" key="1">
    <citation type="submission" date="2021-09" db="EMBL/GenBank/DDBJ databases">
        <authorList>
            <consortium name="AG Swart"/>
            <person name="Singh M."/>
            <person name="Singh A."/>
            <person name="Seah K."/>
            <person name="Emmerich C."/>
        </authorList>
    </citation>
    <scope>NUCLEOTIDE SEQUENCE</scope>
    <source>
        <strain evidence="14">ATCC30299</strain>
    </source>
</reference>
<keyword evidence="6" id="KW-0206">Cytoskeleton</keyword>
<evidence type="ECO:0000256" key="1">
    <source>
        <dbReference type="ARBA" id="ARBA00004120"/>
    </source>
</evidence>
<evidence type="ECO:0000256" key="11">
    <source>
        <dbReference type="SAM" id="MobiDB-lite"/>
    </source>
</evidence>
<evidence type="ECO:0000256" key="2">
    <source>
        <dbReference type="ARBA" id="ARBA00004430"/>
    </source>
</evidence>
<dbReference type="GO" id="GO:0008017">
    <property type="term" value="F:microtubule binding"/>
    <property type="evidence" value="ECO:0007669"/>
    <property type="project" value="InterPro"/>
</dbReference>
<evidence type="ECO:0000256" key="9">
    <source>
        <dbReference type="ARBA" id="ARBA00070492"/>
    </source>
</evidence>
<feature type="compositionally biased region" description="Basic and acidic residues" evidence="11">
    <location>
        <begin position="127"/>
        <end position="265"/>
    </location>
</feature>
<keyword evidence="4" id="KW-0970">Cilium biogenesis/degradation</keyword>
<dbReference type="GO" id="GO:0060271">
    <property type="term" value="P:cilium assembly"/>
    <property type="evidence" value="ECO:0007669"/>
    <property type="project" value="TreeGrafter"/>
</dbReference>
<keyword evidence="3" id="KW-0963">Cytoplasm</keyword>
<evidence type="ECO:0000256" key="6">
    <source>
        <dbReference type="ARBA" id="ARBA00023212"/>
    </source>
</evidence>